<feature type="region of interest" description="Disordered" evidence="1">
    <location>
        <begin position="1"/>
        <end position="26"/>
    </location>
</feature>
<dbReference type="PROSITE" id="PS51318">
    <property type="entry name" value="TAT"/>
    <property type="match status" value="1"/>
</dbReference>
<dbReference type="Proteomes" id="UP000292935">
    <property type="component" value="Unassembled WGS sequence"/>
</dbReference>
<organism evidence="3 4">
    <name type="scientific">Agromyces fucosus</name>
    <dbReference type="NCBI Taxonomy" id="41985"/>
    <lineage>
        <taxon>Bacteria</taxon>
        <taxon>Bacillati</taxon>
        <taxon>Actinomycetota</taxon>
        <taxon>Actinomycetes</taxon>
        <taxon>Micrococcales</taxon>
        <taxon>Microbacteriaceae</taxon>
        <taxon>Agromyces</taxon>
    </lineage>
</organism>
<comment type="caution">
    <text evidence="3">The sequence shown here is derived from an EMBL/GenBank/DDBJ whole genome shotgun (WGS) entry which is preliminary data.</text>
</comment>
<accession>A0A4Q2JQH0</accession>
<evidence type="ECO:0000313" key="4">
    <source>
        <dbReference type="Proteomes" id="UP000292935"/>
    </source>
</evidence>
<name>A0A4Q2JQH0_9MICO</name>
<gene>
    <name evidence="3" type="ORF">ESP57_10475</name>
</gene>
<dbReference type="RefSeq" id="WP_129231499.1">
    <property type="nucleotide sequence ID" value="NZ_SDPO01000002.1"/>
</dbReference>
<dbReference type="InterPro" id="IPR013783">
    <property type="entry name" value="Ig-like_fold"/>
</dbReference>
<dbReference type="GO" id="GO:0005975">
    <property type="term" value="P:carbohydrate metabolic process"/>
    <property type="evidence" value="ECO:0007669"/>
    <property type="project" value="UniProtKB-ARBA"/>
</dbReference>
<dbReference type="Gene3D" id="2.60.120.260">
    <property type="entry name" value="Galactose-binding domain-like"/>
    <property type="match status" value="1"/>
</dbReference>
<dbReference type="InterPro" id="IPR033803">
    <property type="entry name" value="CBD-like_Golvesin-Xly"/>
</dbReference>
<dbReference type="Pfam" id="PF25275">
    <property type="entry name" value="Golvesin_C"/>
    <property type="match status" value="1"/>
</dbReference>
<dbReference type="OrthoDB" id="3796513at2"/>
<dbReference type="Gene3D" id="2.60.40.10">
    <property type="entry name" value="Immunoglobulins"/>
    <property type="match status" value="1"/>
</dbReference>
<evidence type="ECO:0000259" key="2">
    <source>
        <dbReference type="Pfam" id="PF25275"/>
    </source>
</evidence>
<feature type="domain" description="Golvesin/Xly CBD-like" evidence="2">
    <location>
        <begin position="1226"/>
        <end position="1338"/>
    </location>
</feature>
<sequence>MSPAADHDSMDPDASPADAPPAAPGQWSRRSALQLLLAAGVLPAVFGGHPEAAAADPGFSGTSGAYADALRRLDKPNLSLTRVARLVGRNHRMTFHQARWDGGETIVRDLEIKHDGQWLSVTSPDHRFDEQWVVLAGTLPDGSAPELYGPLQPSWLGFTSYRRLSGQVIELRTSTDDVELVVRWRLDGDQPEAHYVLKAKQAGDYLVGYQSQDVKGIDDLDEVLCGSYQHALTVVDGSAPLGAWELFAPMALTQYAVAGVAVTSGVYLPAEVAEFVHERQLMSDRQPYGMSLRNDSLDVVPSVYAPQPGLRTAMAAGERRGFAFGVAARVGSLYDAYTALCRGEYGLKAYRSNVYDRSLTDAVHAMTELIAIEPDGDDSVDFIPSYSGWWNRAKGFVDVENEDAVRTAASGVLLSAHYLTGTADGTLYDRRARPALEYQLSRKGIGHSPVIGGSVYNDKTQYRIGRIPTDAVNLAALSQLTHGRNAAFQRLAVQATKAGVVGQSRAPFATALATYQLTGDPAYLTEATLIGRRYVQEEILTPYRGNGQPPGGFAYSFSKYWVDLLVLFELTGEAVFLEGAHREAQRFITQTAVRPVPDQTITVPEGHVVVQQYDWESRSSLPDYPTTDVAPETVPAWYVSPTGLTFEALSSFKLGTSSLTDPGGGYVFNPCWAGALLRLAHHAGDPLLADVAHNMVIGRFTTYPGYYSRQFQVAQMKPDFATSGPVGITGYYFHHAPAQLGLAMDYLINESFYRSAGQIDFPHVFEADFAYFKYFAYGHAPGTFFGEDGVWPYFPAGLISLDNPLVNWMTGVGNDALYVSLTNSAADAQFVVVDLTGELTGLTGGDAPAVEVVAADGTRSAQVAAGGRIKVRVPGHGLVALVVRGVTVDRPAQPFDDLVDRGTDSFHEVDSDPGTDYGLARGVLLVRPGGDGYDAYVQIDTEEPATLGYRIGDEPVKQAASKGYPYEWTIPVASSADAFSYTITVGAKTTEEVTLRVPGRIGGADAPIAGDVVAQATSTAGDRVPLMFEVRNASDDPFAGEVALTLPAGWQLDGAVPAVSVPPQGFARVESAAIIAPGTPPGEVQVEASVSVAEGDPLELRPASIEVIDSRRLVSLTTDTAIISGPGATARLTALVINTGVTPLRGTLSLFGFSGWTVGQKDVVIEVPPRSDLTHTWTVTAGAAVKPGSTTRFEARLDGTLRRGVLVRVADEGVIAHTQSPWPGYLETGLWFPSGLAGWNGTRTRYSDVDSVGSTVTWQVDLPDAGEYRVSVWYPTNPTTTTSAAYIVEHQGGSTEVIVDQTVGAAAWRPLGTFRYDAGAVGVVRLEVRNTSFHRVSAAQFVRVGN</sequence>
<feature type="compositionally biased region" description="Basic and acidic residues" evidence="1">
    <location>
        <begin position="1"/>
        <end position="10"/>
    </location>
</feature>
<keyword evidence="4" id="KW-1185">Reference proteome</keyword>
<dbReference type="EMBL" id="SDPO01000002">
    <property type="protein sequence ID" value="RXZ49334.1"/>
    <property type="molecule type" value="Genomic_DNA"/>
</dbReference>
<proteinExistence type="predicted"/>
<reference evidence="3 4" key="1">
    <citation type="submission" date="2019-01" db="EMBL/GenBank/DDBJ databases">
        <authorList>
            <person name="Li J."/>
        </authorList>
    </citation>
    <scope>NUCLEOTIDE SEQUENCE [LARGE SCALE GENOMIC DNA]</scope>
    <source>
        <strain evidence="3 4">CCUG 35506</strain>
    </source>
</reference>
<protein>
    <recommendedName>
        <fullName evidence="2">Golvesin/Xly CBD-like domain-containing protein</fullName>
    </recommendedName>
</protein>
<dbReference type="InterPro" id="IPR006311">
    <property type="entry name" value="TAT_signal"/>
</dbReference>
<evidence type="ECO:0000313" key="3">
    <source>
        <dbReference type="EMBL" id="RXZ49334.1"/>
    </source>
</evidence>
<evidence type="ECO:0000256" key="1">
    <source>
        <dbReference type="SAM" id="MobiDB-lite"/>
    </source>
</evidence>